<evidence type="ECO:0000313" key="13">
    <source>
        <dbReference type="EMBL" id="ACO66608.1"/>
    </source>
</evidence>
<comment type="catalytic activity">
    <reaction evidence="1">
        <text>Release of an N-terminal aspartate or glutamate from a peptide, with a preference for aspartate.</text>
        <dbReference type="EC" id="3.4.11.21"/>
    </reaction>
</comment>
<dbReference type="InterPro" id="IPR023358">
    <property type="entry name" value="Peptidase_M18_dom2"/>
</dbReference>
<comment type="cofactor">
    <cofactor evidence="2">
        <name>Zn(2+)</name>
        <dbReference type="ChEBI" id="CHEBI:29105"/>
    </cofactor>
</comment>
<keyword evidence="9 11" id="KW-0862">Zinc</keyword>
<evidence type="ECO:0000256" key="7">
    <source>
        <dbReference type="ARBA" id="ARBA00022723"/>
    </source>
</evidence>
<dbReference type="InParanoid" id="C1EEY1"/>
<feature type="compositionally biased region" description="Basic and acidic residues" evidence="12">
    <location>
        <begin position="201"/>
        <end position="218"/>
    </location>
</feature>
<keyword evidence="14" id="KW-1185">Reference proteome</keyword>
<dbReference type="AlphaFoldDB" id="C1EEY1"/>
<dbReference type="PANTHER" id="PTHR28570">
    <property type="entry name" value="ASPARTYL AMINOPEPTIDASE"/>
    <property type="match status" value="1"/>
</dbReference>
<evidence type="ECO:0000256" key="6">
    <source>
        <dbReference type="ARBA" id="ARBA00022670"/>
    </source>
</evidence>
<dbReference type="RefSeq" id="XP_002505350.1">
    <property type="nucleotide sequence ID" value="XM_002505304.1"/>
</dbReference>
<keyword evidence="7 11" id="KW-0479">Metal-binding</keyword>
<dbReference type="GO" id="GO:0005737">
    <property type="term" value="C:cytoplasm"/>
    <property type="evidence" value="ECO:0007669"/>
    <property type="project" value="UniProtKB-ARBA"/>
</dbReference>
<evidence type="ECO:0000256" key="5">
    <source>
        <dbReference type="ARBA" id="ARBA00022438"/>
    </source>
</evidence>
<dbReference type="GO" id="GO:0006508">
    <property type="term" value="P:proteolysis"/>
    <property type="evidence" value="ECO:0007669"/>
    <property type="project" value="UniProtKB-KW"/>
</dbReference>
<evidence type="ECO:0000256" key="1">
    <source>
        <dbReference type="ARBA" id="ARBA00001335"/>
    </source>
</evidence>
<dbReference type="PANTHER" id="PTHR28570:SF3">
    <property type="entry name" value="ASPARTYL AMINOPEPTIDASE"/>
    <property type="match status" value="1"/>
</dbReference>
<keyword evidence="6 11" id="KW-0645">Protease</keyword>
<dbReference type="OMA" id="INERDAW"/>
<dbReference type="FunFam" id="2.30.250.10:FF:000001">
    <property type="entry name" value="Aspartyl aminopeptidase 1"/>
    <property type="match status" value="1"/>
</dbReference>
<evidence type="ECO:0000256" key="2">
    <source>
        <dbReference type="ARBA" id="ARBA00001947"/>
    </source>
</evidence>
<dbReference type="OrthoDB" id="9880441at2759"/>
<dbReference type="Pfam" id="PF02127">
    <property type="entry name" value="Peptidase_M18"/>
    <property type="match status" value="1"/>
</dbReference>
<gene>
    <name evidence="13" type="ORF">MICPUN_62784</name>
</gene>
<dbReference type="GeneID" id="8247485"/>
<feature type="region of interest" description="Disordered" evidence="12">
    <location>
        <begin position="200"/>
        <end position="219"/>
    </location>
</feature>
<sequence>MAPGGGTPPQEAVDAVAYFNEAWTPYHAVLATCRRLIDAGYEINERDAWTLKPGGKYFFTRNMSAVCAFAVGGSHVPGSGFVVVGAHTDSPCPKLKPNTKASSERFLQVRTQNYGGGLWYTWFDRDLGVAGRVVVKRAGVDEKARHALVKIDRPVMRIPSLAIHLNREMNNGFAVNFQQHMVPIIANAAEAALGVGSVDAPEPKRAKASDEGASEKNAGRHHPALLELVAEAAGCDPADVCDFDLQLCDVQPSTIGGAKNEYIFSGRLDNLASCYASLAALIKATSDDGSNLAEETGIRMLVHYDHEEVGSDSAQGAGSSMTEDAMRRVCRALGGDDVEGAAERSRRKSFIVSADMAHAVHPNYADKHEPGHRPRFGDGVVIKHNANQRYATDAVTAWLFRELGERAGVPVQEFVVRSDLGCGSTIGPILSTRTGIRTVDVGAPQLSMHSVREMCGCDDVKHSVAHFTAVYEGFTKLDETLMVDGAVGNLCRPCD</sequence>
<evidence type="ECO:0000256" key="11">
    <source>
        <dbReference type="RuleBase" id="RU004386"/>
    </source>
</evidence>
<evidence type="ECO:0000256" key="12">
    <source>
        <dbReference type="SAM" id="MobiDB-lite"/>
    </source>
</evidence>
<reference evidence="13 14" key="1">
    <citation type="journal article" date="2009" name="Science">
        <title>Green evolution and dynamic adaptations revealed by genomes of the marine picoeukaryotes Micromonas.</title>
        <authorList>
            <person name="Worden A.Z."/>
            <person name="Lee J.H."/>
            <person name="Mock T."/>
            <person name="Rouze P."/>
            <person name="Simmons M.P."/>
            <person name="Aerts A.L."/>
            <person name="Allen A.E."/>
            <person name="Cuvelier M.L."/>
            <person name="Derelle E."/>
            <person name="Everett M.V."/>
            <person name="Foulon E."/>
            <person name="Grimwood J."/>
            <person name="Gundlach H."/>
            <person name="Henrissat B."/>
            <person name="Napoli C."/>
            <person name="McDonald S.M."/>
            <person name="Parker M.S."/>
            <person name="Rombauts S."/>
            <person name="Salamov A."/>
            <person name="Von Dassow P."/>
            <person name="Badger J.H."/>
            <person name="Coutinho P.M."/>
            <person name="Demir E."/>
            <person name="Dubchak I."/>
            <person name="Gentemann C."/>
            <person name="Eikrem W."/>
            <person name="Gready J.E."/>
            <person name="John U."/>
            <person name="Lanier W."/>
            <person name="Lindquist E.A."/>
            <person name="Lucas S."/>
            <person name="Mayer K.F."/>
            <person name="Moreau H."/>
            <person name="Not F."/>
            <person name="Otillar R."/>
            <person name="Panaud O."/>
            <person name="Pangilinan J."/>
            <person name="Paulsen I."/>
            <person name="Piegu B."/>
            <person name="Poliakov A."/>
            <person name="Robbens S."/>
            <person name="Schmutz J."/>
            <person name="Toulza E."/>
            <person name="Wyss T."/>
            <person name="Zelensky A."/>
            <person name="Zhou K."/>
            <person name="Armbrust E.V."/>
            <person name="Bhattacharya D."/>
            <person name="Goodenough U.W."/>
            <person name="Van de Peer Y."/>
            <person name="Grigoriev I.V."/>
        </authorList>
    </citation>
    <scope>NUCLEOTIDE SEQUENCE [LARGE SCALE GENOMIC DNA]</scope>
    <source>
        <strain evidence="14">RCC299 / NOUM17</strain>
    </source>
</reference>
<dbReference type="Gene3D" id="2.30.250.10">
    <property type="entry name" value="Aminopeptidase i, Domain 2"/>
    <property type="match status" value="1"/>
</dbReference>
<dbReference type="GO" id="GO:0004177">
    <property type="term" value="F:aminopeptidase activity"/>
    <property type="evidence" value="ECO:0007669"/>
    <property type="project" value="UniProtKB-KW"/>
</dbReference>
<organism evidence="13 14">
    <name type="scientific">Micromonas commoda (strain RCC299 / NOUM17 / CCMP2709)</name>
    <name type="common">Picoplanktonic green alga</name>
    <dbReference type="NCBI Taxonomy" id="296587"/>
    <lineage>
        <taxon>Eukaryota</taxon>
        <taxon>Viridiplantae</taxon>
        <taxon>Chlorophyta</taxon>
        <taxon>Mamiellophyceae</taxon>
        <taxon>Mamiellales</taxon>
        <taxon>Mamiellaceae</taxon>
        <taxon>Micromonas</taxon>
    </lineage>
</organism>
<evidence type="ECO:0000256" key="3">
    <source>
        <dbReference type="ARBA" id="ARBA00008290"/>
    </source>
</evidence>
<keyword evidence="10 11" id="KW-0482">Metalloprotease</keyword>
<dbReference type="EMBL" id="CP001330">
    <property type="protein sequence ID" value="ACO66608.1"/>
    <property type="molecule type" value="Genomic_DNA"/>
</dbReference>
<dbReference type="eggNOG" id="KOG2596">
    <property type="taxonomic scope" value="Eukaryota"/>
</dbReference>
<dbReference type="Proteomes" id="UP000002009">
    <property type="component" value="Chromosome 11"/>
</dbReference>
<dbReference type="SUPFAM" id="SSF53187">
    <property type="entry name" value="Zn-dependent exopeptidases"/>
    <property type="match status" value="1"/>
</dbReference>
<dbReference type="SUPFAM" id="SSF101821">
    <property type="entry name" value="Aminopeptidase/glucanase lid domain"/>
    <property type="match status" value="1"/>
</dbReference>
<protein>
    <recommendedName>
        <fullName evidence="4">aspartyl aminopeptidase</fullName>
        <ecNumber evidence="4">3.4.11.21</ecNumber>
    </recommendedName>
</protein>
<dbReference type="EC" id="3.4.11.21" evidence="4"/>
<evidence type="ECO:0000256" key="10">
    <source>
        <dbReference type="ARBA" id="ARBA00023049"/>
    </source>
</evidence>
<keyword evidence="5 11" id="KW-0031">Aminopeptidase</keyword>
<accession>C1EEY1</accession>
<evidence type="ECO:0000256" key="9">
    <source>
        <dbReference type="ARBA" id="ARBA00022833"/>
    </source>
</evidence>
<dbReference type="InterPro" id="IPR001948">
    <property type="entry name" value="Peptidase_M18"/>
</dbReference>
<dbReference type="MEROPS" id="M18.A01"/>
<dbReference type="NCBIfam" id="NF002759">
    <property type="entry name" value="PRK02813.1"/>
    <property type="match status" value="1"/>
</dbReference>
<comment type="similarity">
    <text evidence="3 11">Belongs to the peptidase M18 family.</text>
</comment>
<dbReference type="Gene3D" id="3.40.630.10">
    <property type="entry name" value="Zn peptidases"/>
    <property type="match status" value="1"/>
</dbReference>
<dbReference type="KEGG" id="mis:MICPUN_62784"/>
<name>C1EEY1_MICCC</name>
<dbReference type="GO" id="GO:0008237">
    <property type="term" value="F:metallopeptidase activity"/>
    <property type="evidence" value="ECO:0007669"/>
    <property type="project" value="UniProtKB-KW"/>
</dbReference>
<keyword evidence="8 11" id="KW-0378">Hydrolase</keyword>
<evidence type="ECO:0000256" key="4">
    <source>
        <dbReference type="ARBA" id="ARBA00011965"/>
    </source>
</evidence>
<dbReference type="CDD" id="cd05658">
    <property type="entry name" value="M18_DAP"/>
    <property type="match status" value="1"/>
</dbReference>
<dbReference type="GO" id="GO:0008270">
    <property type="term" value="F:zinc ion binding"/>
    <property type="evidence" value="ECO:0007669"/>
    <property type="project" value="InterPro"/>
</dbReference>
<evidence type="ECO:0000313" key="14">
    <source>
        <dbReference type="Proteomes" id="UP000002009"/>
    </source>
</evidence>
<dbReference type="PRINTS" id="PR00932">
    <property type="entry name" value="AMINO1PTASE"/>
</dbReference>
<proteinExistence type="inferred from homology"/>
<evidence type="ECO:0000256" key="8">
    <source>
        <dbReference type="ARBA" id="ARBA00022801"/>
    </source>
</evidence>
<dbReference type="STRING" id="296587.C1EEY1"/>